<sequence>KKCSNSWTFALRRRPCTNSSGYLRCCSFLVSSSSACSTSLSIPICISSTSIRLATKIKQNGSLKSSEAQNGRELLLINTWIIFYSYAD</sequence>
<dbReference type="AlphaFoldDB" id="A0AAN8FDI4"/>
<feature type="non-terminal residue" evidence="1">
    <location>
        <position position="1"/>
    </location>
</feature>
<proteinExistence type="predicted"/>
<dbReference type="Proteomes" id="UP001331761">
    <property type="component" value="Unassembled WGS sequence"/>
</dbReference>
<accession>A0AAN8FDI4</accession>
<organism evidence="1 2">
    <name type="scientific">Trichostrongylus colubriformis</name>
    <name type="common">Black scour worm</name>
    <dbReference type="NCBI Taxonomy" id="6319"/>
    <lineage>
        <taxon>Eukaryota</taxon>
        <taxon>Metazoa</taxon>
        <taxon>Ecdysozoa</taxon>
        <taxon>Nematoda</taxon>
        <taxon>Chromadorea</taxon>
        <taxon>Rhabditida</taxon>
        <taxon>Rhabditina</taxon>
        <taxon>Rhabditomorpha</taxon>
        <taxon>Strongyloidea</taxon>
        <taxon>Trichostrongylidae</taxon>
        <taxon>Trichostrongylus</taxon>
    </lineage>
</organism>
<evidence type="ECO:0000313" key="2">
    <source>
        <dbReference type="Proteomes" id="UP001331761"/>
    </source>
</evidence>
<reference evidence="1 2" key="1">
    <citation type="submission" date="2019-10" db="EMBL/GenBank/DDBJ databases">
        <title>Assembly and Annotation for the nematode Trichostrongylus colubriformis.</title>
        <authorList>
            <person name="Martin J."/>
        </authorList>
    </citation>
    <scope>NUCLEOTIDE SEQUENCE [LARGE SCALE GENOMIC DNA]</scope>
    <source>
        <strain evidence="1">G859</strain>
        <tissue evidence="1">Whole worm</tissue>
    </source>
</reference>
<evidence type="ECO:0000313" key="1">
    <source>
        <dbReference type="EMBL" id="KAK5977415.1"/>
    </source>
</evidence>
<protein>
    <submittedName>
        <fullName evidence="1">Uncharacterized protein</fullName>
    </submittedName>
</protein>
<gene>
    <name evidence="1" type="ORF">GCK32_021426</name>
</gene>
<keyword evidence="2" id="KW-1185">Reference proteome</keyword>
<comment type="caution">
    <text evidence="1">The sequence shown here is derived from an EMBL/GenBank/DDBJ whole genome shotgun (WGS) entry which is preliminary data.</text>
</comment>
<name>A0AAN8FDI4_TRICO</name>
<dbReference type="EMBL" id="WIXE01010630">
    <property type="protein sequence ID" value="KAK5977415.1"/>
    <property type="molecule type" value="Genomic_DNA"/>
</dbReference>